<dbReference type="PANTHER" id="PTHR10584:SF166">
    <property type="entry name" value="RIBOKINASE"/>
    <property type="match status" value="1"/>
</dbReference>
<keyword evidence="5" id="KW-1185">Reference proteome</keyword>
<reference evidence="4 5" key="1">
    <citation type="submission" date="2014-03" db="EMBL/GenBank/DDBJ databases">
        <title>Genomics of Bifidobacteria.</title>
        <authorList>
            <person name="Ventura M."/>
            <person name="Milani C."/>
            <person name="Lugli G.A."/>
        </authorList>
    </citation>
    <scope>NUCLEOTIDE SEQUENCE [LARGE SCALE GENOMIC DNA]</scope>
    <source>
        <strain evidence="4 5">LMG 11591</strain>
    </source>
</reference>
<keyword evidence="1" id="KW-0808">Transferase</keyword>
<dbReference type="eggNOG" id="COG0524">
    <property type="taxonomic scope" value="Bacteria"/>
</dbReference>
<evidence type="ECO:0000313" key="4">
    <source>
        <dbReference type="EMBL" id="KFI68190.1"/>
    </source>
</evidence>
<protein>
    <submittedName>
        <fullName evidence="4">Ribokinase</fullName>
    </submittedName>
</protein>
<dbReference type="RefSeq" id="WP_026502055.1">
    <property type="nucleotide sequence ID" value="NZ_JGZB01000004.1"/>
</dbReference>
<evidence type="ECO:0000256" key="2">
    <source>
        <dbReference type="ARBA" id="ARBA00022777"/>
    </source>
</evidence>
<dbReference type="InterPro" id="IPR029056">
    <property type="entry name" value="Ribokinase-like"/>
</dbReference>
<comment type="caution">
    <text evidence="4">The sequence shown here is derived from an EMBL/GenBank/DDBJ whole genome shotgun (WGS) entry which is preliminary data.</text>
</comment>
<dbReference type="PANTHER" id="PTHR10584">
    <property type="entry name" value="SUGAR KINASE"/>
    <property type="match status" value="1"/>
</dbReference>
<dbReference type="STRING" id="1692.BMAGN_0139"/>
<dbReference type="Gene3D" id="3.40.1190.20">
    <property type="match status" value="1"/>
</dbReference>
<organism evidence="4 5">
    <name type="scientific">Bifidobacterium magnum</name>
    <dbReference type="NCBI Taxonomy" id="1692"/>
    <lineage>
        <taxon>Bacteria</taxon>
        <taxon>Bacillati</taxon>
        <taxon>Actinomycetota</taxon>
        <taxon>Actinomycetes</taxon>
        <taxon>Bifidobacteriales</taxon>
        <taxon>Bifidobacteriaceae</taxon>
        <taxon>Bifidobacterium</taxon>
    </lineage>
</organism>
<dbReference type="Proteomes" id="UP000029052">
    <property type="component" value="Unassembled WGS sequence"/>
</dbReference>
<sequence length="354" mass="38430">MLSDFLSRFHVQRDHEPTVISLGQIWVDIMMDVKELPAAGEFINARHVSRSVSGSFRVLQAASKMGARTENASIMGTGHWATYIHEKMKRAHVVSTGQVNGTRDNGFRIVLNDGSAKTFIASHGAESMGDVRMFDHVTPREGDVVYISGTSLMNESAVGVNEFIKRPECSPDERTFKIVINPTNSLQLVSDQLLEHLVLARPIWSLNRQEARTLASRLAVHVDESSTLTVGGGFDESMFKLCEALGNALHSTVILRAGARGAWVSRKNRPVVHIEGFETKATHIRSAGPCHTGALCALLAEGWDIEDAVQIANAAASIAIAHNKHGIPTSASFEESVALAQTAVKETAQGRMLS</sequence>
<evidence type="ECO:0000256" key="1">
    <source>
        <dbReference type="ARBA" id="ARBA00022679"/>
    </source>
</evidence>
<evidence type="ECO:0000259" key="3">
    <source>
        <dbReference type="Pfam" id="PF00294"/>
    </source>
</evidence>
<dbReference type="GO" id="GO:0005829">
    <property type="term" value="C:cytosol"/>
    <property type="evidence" value="ECO:0007669"/>
    <property type="project" value="TreeGrafter"/>
</dbReference>
<name>A0A087BAZ0_9BIFI</name>
<dbReference type="Pfam" id="PF00294">
    <property type="entry name" value="PfkB"/>
    <property type="match status" value="1"/>
</dbReference>
<proteinExistence type="predicted"/>
<dbReference type="InterPro" id="IPR011611">
    <property type="entry name" value="PfkB_dom"/>
</dbReference>
<evidence type="ECO:0000313" key="5">
    <source>
        <dbReference type="Proteomes" id="UP000029052"/>
    </source>
</evidence>
<dbReference type="GO" id="GO:0016301">
    <property type="term" value="F:kinase activity"/>
    <property type="evidence" value="ECO:0007669"/>
    <property type="project" value="UniProtKB-KW"/>
</dbReference>
<dbReference type="AlphaFoldDB" id="A0A087BAZ0"/>
<keyword evidence="2 4" id="KW-0418">Kinase</keyword>
<accession>A0A087BAZ0</accession>
<gene>
    <name evidence="4" type="ORF">BMAGN_0139</name>
</gene>
<dbReference type="SUPFAM" id="SSF53613">
    <property type="entry name" value="Ribokinase-like"/>
    <property type="match status" value="1"/>
</dbReference>
<feature type="domain" description="Carbohydrate kinase PfkB" evidence="3">
    <location>
        <begin position="19"/>
        <end position="324"/>
    </location>
</feature>
<dbReference type="EMBL" id="JGZB01000004">
    <property type="protein sequence ID" value="KFI68190.1"/>
    <property type="molecule type" value="Genomic_DNA"/>
</dbReference>